<feature type="domain" description="FLYWCH-type" evidence="5">
    <location>
        <begin position="7"/>
        <end position="64"/>
    </location>
</feature>
<gene>
    <name evidence="6" type="ORF">SFRICE_001921</name>
</gene>
<evidence type="ECO:0000256" key="1">
    <source>
        <dbReference type="ARBA" id="ARBA00022723"/>
    </source>
</evidence>
<evidence type="ECO:0000313" key="6">
    <source>
        <dbReference type="EMBL" id="SOQ47163.1"/>
    </source>
</evidence>
<organism evidence="6">
    <name type="scientific">Spodoptera frugiperda</name>
    <name type="common">Fall armyworm</name>
    <dbReference type="NCBI Taxonomy" id="7108"/>
    <lineage>
        <taxon>Eukaryota</taxon>
        <taxon>Metazoa</taxon>
        <taxon>Ecdysozoa</taxon>
        <taxon>Arthropoda</taxon>
        <taxon>Hexapoda</taxon>
        <taxon>Insecta</taxon>
        <taxon>Pterygota</taxon>
        <taxon>Neoptera</taxon>
        <taxon>Endopterygota</taxon>
        <taxon>Lepidoptera</taxon>
        <taxon>Glossata</taxon>
        <taxon>Ditrysia</taxon>
        <taxon>Noctuoidea</taxon>
        <taxon>Noctuidae</taxon>
        <taxon>Amphipyrinae</taxon>
        <taxon>Spodoptera</taxon>
    </lineage>
</organism>
<accession>A0A2H1W2B3</accession>
<dbReference type="InterPro" id="IPR007588">
    <property type="entry name" value="Znf_FLYWCH"/>
</dbReference>
<name>A0A2H1W2B3_SPOFR</name>
<dbReference type="GO" id="GO:0008270">
    <property type="term" value="F:zinc ion binding"/>
    <property type="evidence" value="ECO:0007669"/>
    <property type="project" value="UniProtKB-KW"/>
</dbReference>
<evidence type="ECO:0000256" key="4">
    <source>
        <dbReference type="SAM" id="MobiDB-lite"/>
    </source>
</evidence>
<dbReference type="Gene3D" id="2.20.25.240">
    <property type="match status" value="1"/>
</dbReference>
<proteinExistence type="predicted"/>
<protein>
    <submittedName>
        <fullName evidence="6">SFRICE_001921</fullName>
    </submittedName>
</protein>
<dbReference type="Pfam" id="PF04500">
    <property type="entry name" value="FLYWCH"/>
    <property type="match status" value="1"/>
</dbReference>
<sequence length="118" mass="13646">MQVEKLITERGATILVVAGEHFYKQKVRGPRTRWHCSKKTRMKCKAAITTVGDTVVRTYLHHSHDEYGNLAPPPPPSENDHVKQRHSDVGRKRRPFLQGEDFWLKNKMAVCLQETLQV</sequence>
<reference evidence="6" key="1">
    <citation type="submission" date="2016-07" db="EMBL/GenBank/DDBJ databases">
        <authorList>
            <person name="Bretaudeau A."/>
        </authorList>
    </citation>
    <scope>NUCLEOTIDE SEQUENCE</scope>
    <source>
        <strain evidence="6">Rice</strain>
        <tissue evidence="6">Whole body</tissue>
    </source>
</reference>
<evidence type="ECO:0000259" key="5">
    <source>
        <dbReference type="Pfam" id="PF04500"/>
    </source>
</evidence>
<keyword evidence="3" id="KW-0862">Zinc</keyword>
<keyword evidence="1" id="KW-0479">Metal-binding</keyword>
<dbReference type="AlphaFoldDB" id="A0A2H1W2B3"/>
<keyword evidence="2" id="KW-0863">Zinc-finger</keyword>
<evidence type="ECO:0000256" key="2">
    <source>
        <dbReference type="ARBA" id="ARBA00022771"/>
    </source>
</evidence>
<dbReference type="EMBL" id="ODYU01005862">
    <property type="protein sequence ID" value="SOQ47163.1"/>
    <property type="molecule type" value="Genomic_DNA"/>
</dbReference>
<feature type="compositionally biased region" description="Basic and acidic residues" evidence="4">
    <location>
        <begin position="78"/>
        <end position="90"/>
    </location>
</feature>
<feature type="region of interest" description="Disordered" evidence="4">
    <location>
        <begin position="65"/>
        <end position="91"/>
    </location>
</feature>
<evidence type="ECO:0000256" key="3">
    <source>
        <dbReference type="ARBA" id="ARBA00022833"/>
    </source>
</evidence>